<dbReference type="EMBL" id="JQCP01000004">
    <property type="protein sequence ID" value="KRO01539.1"/>
    <property type="molecule type" value="Genomic_DNA"/>
</dbReference>
<organism evidence="1 2">
    <name type="scientific">Lancefieldella rimae</name>
    <dbReference type="NCBI Taxonomy" id="1383"/>
    <lineage>
        <taxon>Bacteria</taxon>
        <taxon>Bacillati</taxon>
        <taxon>Actinomycetota</taxon>
        <taxon>Coriobacteriia</taxon>
        <taxon>Coriobacteriales</taxon>
        <taxon>Atopobiaceae</taxon>
        <taxon>Lancefieldella</taxon>
    </lineage>
</organism>
<protein>
    <submittedName>
        <fullName evidence="1">Uncharacterized protein</fullName>
    </submittedName>
</protein>
<accession>A0ABR5PYM8</accession>
<name>A0ABR5PYM8_9ACTN</name>
<reference evidence="1 2" key="1">
    <citation type="journal article" date="2015" name="Genome Announc.">
        <title>Expanding the biotechnology potential of lactobacilli through comparative genomics of 213 strains and associated genera.</title>
        <authorList>
            <person name="Sun Z."/>
            <person name="Harris H.M."/>
            <person name="McCann A."/>
            <person name="Guo C."/>
            <person name="Argimon S."/>
            <person name="Zhang W."/>
            <person name="Yang X."/>
            <person name="Jeffery I.B."/>
            <person name="Cooney J.C."/>
            <person name="Kagawa T.F."/>
            <person name="Liu W."/>
            <person name="Song Y."/>
            <person name="Salvetti E."/>
            <person name="Wrobel A."/>
            <person name="Rasinkangas P."/>
            <person name="Parkhill J."/>
            <person name="Rea M.C."/>
            <person name="O'Sullivan O."/>
            <person name="Ritari J."/>
            <person name="Douillard F.P."/>
            <person name="Paul Ross R."/>
            <person name="Yang R."/>
            <person name="Briner A.E."/>
            <person name="Felis G.E."/>
            <person name="de Vos W.M."/>
            <person name="Barrangou R."/>
            <person name="Klaenhammer T.R."/>
            <person name="Caufield P.W."/>
            <person name="Cui Y."/>
            <person name="Zhang H."/>
            <person name="O'Toole P.W."/>
        </authorList>
    </citation>
    <scope>NUCLEOTIDE SEQUENCE [LARGE SCALE GENOMIC DNA]</scope>
    <source>
        <strain evidence="1 2">DSM 7090</strain>
    </source>
</reference>
<sequence>MVQSIKDLRKRKDILLIDDASSERYANDQDFAKSVDKLYGEFSKHIEELDAKRNK</sequence>
<gene>
    <name evidence="1" type="ORF">IV60_GL001411</name>
</gene>
<keyword evidence="2" id="KW-1185">Reference proteome</keyword>
<dbReference type="RefSeq" id="WP_003149911.1">
    <property type="nucleotide sequence ID" value="NZ_CAUPIQ010000005.1"/>
</dbReference>
<dbReference type="Proteomes" id="UP000051927">
    <property type="component" value="Unassembled WGS sequence"/>
</dbReference>
<evidence type="ECO:0000313" key="2">
    <source>
        <dbReference type="Proteomes" id="UP000051927"/>
    </source>
</evidence>
<evidence type="ECO:0000313" key="1">
    <source>
        <dbReference type="EMBL" id="KRO01539.1"/>
    </source>
</evidence>
<proteinExistence type="predicted"/>
<comment type="caution">
    <text evidence="1">The sequence shown here is derived from an EMBL/GenBank/DDBJ whole genome shotgun (WGS) entry which is preliminary data.</text>
</comment>
<dbReference type="GeneID" id="84905320"/>